<dbReference type="PANTHER" id="PTHR33164:SF106">
    <property type="entry name" value="TRANSCRIPTIONAL REGULATORY PROTEIN"/>
    <property type="match status" value="1"/>
</dbReference>
<dbReference type="AlphaFoldDB" id="A0A841G1H7"/>
<evidence type="ECO:0000313" key="3">
    <source>
        <dbReference type="Proteomes" id="UP000548476"/>
    </source>
</evidence>
<keyword evidence="3" id="KW-1185">Reference proteome</keyword>
<dbReference type="SUPFAM" id="SSF46785">
    <property type="entry name" value="Winged helix' DNA-binding domain"/>
    <property type="match status" value="1"/>
</dbReference>
<feature type="domain" description="HTH marR-type" evidence="1">
    <location>
        <begin position="16"/>
        <end position="152"/>
    </location>
</feature>
<dbReference type="InterPro" id="IPR036388">
    <property type="entry name" value="WH-like_DNA-bd_sf"/>
</dbReference>
<keyword evidence="2" id="KW-0238">DNA-binding</keyword>
<proteinExistence type="predicted"/>
<name>A0A841G1H7_9ACTN</name>
<dbReference type="PRINTS" id="PR00598">
    <property type="entry name" value="HTHMARR"/>
</dbReference>
<protein>
    <submittedName>
        <fullName evidence="2">DNA-binding MarR family transcriptional regulator</fullName>
    </submittedName>
</protein>
<dbReference type="Gene3D" id="1.10.10.10">
    <property type="entry name" value="Winged helix-like DNA-binding domain superfamily/Winged helix DNA-binding domain"/>
    <property type="match status" value="1"/>
</dbReference>
<dbReference type="Proteomes" id="UP000548476">
    <property type="component" value="Unassembled WGS sequence"/>
</dbReference>
<accession>A0A841G1H7</accession>
<dbReference type="EMBL" id="JACHGT010000024">
    <property type="protein sequence ID" value="MBB6039612.1"/>
    <property type="molecule type" value="Genomic_DNA"/>
</dbReference>
<dbReference type="GO" id="GO:0003677">
    <property type="term" value="F:DNA binding"/>
    <property type="evidence" value="ECO:0007669"/>
    <property type="project" value="UniProtKB-KW"/>
</dbReference>
<dbReference type="RefSeq" id="WP_184792701.1">
    <property type="nucleotide sequence ID" value="NZ_BONT01000028.1"/>
</dbReference>
<dbReference type="InterPro" id="IPR036390">
    <property type="entry name" value="WH_DNA-bd_sf"/>
</dbReference>
<gene>
    <name evidence="2" type="ORF">HNR73_007509</name>
</gene>
<evidence type="ECO:0000259" key="1">
    <source>
        <dbReference type="PROSITE" id="PS50995"/>
    </source>
</evidence>
<dbReference type="InterPro" id="IPR000835">
    <property type="entry name" value="HTH_MarR-typ"/>
</dbReference>
<dbReference type="InterPro" id="IPR039422">
    <property type="entry name" value="MarR/SlyA-like"/>
</dbReference>
<organism evidence="2 3">
    <name type="scientific">Phytomonospora endophytica</name>
    <dbReference type="NCBI Taxonomy" id="714109"/>
    <lineage>
        <taxon>Bacteria</taxon>
        <taxon>Bacillati</taxon>
        <taxon>Actinomycetota</taxon>
        <taxon>Actinomycetes</taxon>
        <taxon>Micromonosporales</taxon>
        <taxon>Micromonosporaceae</taxon>
        <taxon>Phytomonospora</taxon>
    </lineage>
</organism>
<dbReference type="PANTHER" id="PTHR33164">
    <property type="entry name" value="TRANSCRIPTIONAL REGULATOR, MARR FAMILY"/>
    <property type="match status" value="1"/>
</dbReference>
<dbReference type="SMART" id="SM00347">
    <property type="entry name" value="HTH_MARR"/>
    <property type="match status" value="1"/>
</dbReference>
<reference evidence="2 3" key="1">
    <citation type="submission" date="2020-08" db="EMBL/GenBank/DDBJ databases">
        <title>Genomic Encyclopedia of Type Strains, Phase IV (KMG-IV): sequencing the most valuable type-strain genomes for metagenomic binning, comparative biology and taxonomic classification.</title>
        <authorList>
            <person name="Goeker M."/>
        </authorList>
    </citation>
    <scope>NUCLEOTIDE SEQUENCE [LARGE SCALE GENOMIC DNA]</scope>
    <source>
        <strain evidence="2 3">YIM 65646</strain>
    </source>
</reference>
<dbReference type="PROSITE" id="PS50995">
    <property type="entry name" value="HTH_MARR_2"/>
    <property type="match status" value="1"/>
</dbReference>
<dbReference type="GO" id="GO:0006950">
    <property type="term" value="P:response to stress"/>
    <property type="evidence" value="ECO:0007669"/>
    <property type="project" value="TreeGrafter"/>
</dbReference>
<comment type="caution">
    <text evidence="2">The sequence shown here is derived from an EMBL/GenBank/DDBJ whole genome shotgun (WGS) entry which is preliminary data.</text>
</comment>
<dbReference type="Pfam" id="PF01047">
    <property type="entry name" value="MarR"/>
    <property type="match status" value="1"/>
</dbReference>
<dbReference type="GO" id="GO:0003700">
    <property type="term" value="F:DNA-binding transcription factor activity"/>
    <property type="evidence" value="ECO:0007669"/>
    <property type="project" value="InterPro"/>
</dbReference>
<sequence length="164" mass="17997">MAADANGSLPNPETADGLLIRLLRQLTVESARFAEMFGEAHGLHRTDLNALAVVMDATRRGRRMSPGSLAAALHLSPSATTSALDRLEASGHLRRTRDPADRRKIELDMTEKARRVGSGFFAPLAVEFGDRWREFTPEERATIVRFLTASIEATVTVRGDLAKE</sequence>
<evidence type="ECO:0000313" key="2">
    <source>
        <dbReference type="EMBL" id="MBB6039612.1"/>
    </source>
</evidence>